<protein>
    <recommendedName>
        <fullName evidence="2">Outer membrane protein beta-barrel domain-containing protein</fullName>
    </recommendedName>
</protein>
<evidence type="ECO:0000259" key="2">
    <source>
        <dbReference type="Pfam" id="PF13568"/>
    </source>
</evidence>
<feature type="chain" id="PRO_5046580070" description="Outer membrane protein beta-barrel domain-containing protein" evidence="1">
    <location>
        <begin position="23"/>
        <end position="223"/>
    </location>
</feature>
<dbReference type="RefSeq" id="WP_281763382.1">
    <property type="nucleotide sequence ID" value="NZ_BRVO01000001.1"/>
</dbReference>
<evidence type="ECO:0000256" key="1">
    <source>
        <dbReference type="SAM" id="SignalP"/>
    </source>
</evidence>
<proteinExistence type="predicted"/>
<gene>
    <name evidence="3" type="ORF">Y10_00810</name>
</gene>
<evidence type="ECO:0000313" key="3">
    <source>
        <dbReference type="EMBL" id="GLB47713.1"/>
    </source>
</evidence>
<comment type="caution">
    <text evidence="3">The sequence shown here is derived from an EMBL/GenBank/DDBJ whole genome shotgun (WGS) entry which is preliminary data.</text>
</comment>
<feature type="signal peptide" evidence="1">
    <location>
        <begin position="1"/>
        <end position="22"/>
    </location>
</feature>
<accession>A0ABQ5MEC9</accession>
<dbReference type="Pfam" id="PF13568">
    <property type="entry name" value="OMP_b-brl_2"/>
    <property type="match status" value="1"/>
</dbReference>
<keyword evidence="4" id="KW-1185">Reference proteome</keyword>
<sequence>MKKILLNICAFFGLFSTLTLQAQDGLDFGFTAGGNYATYKYVGDRDIYADYDGGFGFYAGAFVSVPVGVKLSFAPELLFSYQTASADGDVNDLLDLLDYQIPITINGEVNVQATEMIVAAPLMFRLKLSRFDVAIGPQISYALDRSMDATAAIEGMDINLDGVDVEDFYEEEDRDKLGLNLNLDAGFYLTKKLKLGARYSYGVLIRDELKSSVVQLGLTYGLL</sequence>
<feature type="domain" description="Outer membrane protein beta-barrel" evidence="2">
    <location>
        <begin position="21"/>
        <end position="202"/>
    </location>
</feature>
<dbReference type="InterPro" id="IPR025665">
    <property type="entry name" value="Beta-barrel_OMP_2"/>
</dbReference>
<reference evidence="3" key="1">
    <citation type="submission" date="2022-07" db="EMBL/GenBank/DDBJ databases">
        <title>Taxonomy of Novel Oxalotrophic and Methylotrophic Bacteria.</title>
        <authorList>
            <person name="Sahin N."/>
            <person name="Tani A."/>
        </authorList>
    </citation>
    <scope>NUCLEOTIDE SEQUENCE</scope>
    <source>
        <strain evidence="3">Y10</strain>
    </source>
</reference>
<dbReference type="EMBL" id="BRVO01000001">
    <property type="protein sequence ID" value="GLB47713.1"/>
    <property type="molecule type" value="Genomic_DNA"/>
</dbReference>
<name>A0ABQ5MEC9_9FLAO</name>
<evidence type="ECO:0000313" key="4">
    <source>
        <dbReference type="Proteomes" id="UP001143543"/>
    </source>
</evidence>
<organism evidence="3 4">
    <name type="scientific">Neptunitalea lumnitzerae</name>
    <dbReference type="NCBI Taxonomy" id="2965509"/>
    <lineage>
        <taxon>Bacteria</taxon>
        <taxon>Pseudomonadati</taxon>
        <taxon>Bacteroidota</taxon>
        <taxon>Flavobacteriia</taxon>
        <taxon>Flavobacteriales</taxon>
        <taxon>Flavobacteriaceae</taxon>
        <taxon>Neptunitalea</taxon>
    </lineage>
</organism>
<dbReference type="Proteomes" id="UP001143543">
    <property type="component" value="Unassembled WGS sequence"/>
</dbReference>
<keyword evidence="1" id="KW-0732">Signal</keyword>